<evidence type="ECO:0000313" key="8">
    <source>
        <dbReference type="EMBL" id="KAK6642752.1"/>
    </source>
</evidence>
<proteinExistence type="inferred from homology"/>
<accession>A0AAN8SAR2</accession>
<keyword evidence="3" id="KW-0547">Nucleotide-binding</keyword>
<dbReference type="PROSITE" id="PS00893">
    <property type="entry name" value="NUDIX_BOX"/>
    <property type="match status" value="1"/>
</dbReference>
<dbReference type="EMBL" id="JAWJWE010000002">
    <property type="protein sequence ID" value="KAK6642752.1"/>
    <property type="molecule type" value="Genomic_DNA"/>
</dbReference>
<feature type="domain" description="Nudix hydrolase" evidence="6">
    <location>
        <begin position="1"/>
        <end position="132"/>
    </location>
</feature>
<reference evidence="8 10" key="1">
    <citation type="submission" date="2023-10" db="EMBL/GenBank/DDBJ databases">
        <title>Genomes of two closely related lineages of the louse Polyplax serrata with different host specificities.</title>
        <authorList>
            <person name="Martinu J."/>
            <person name="Tarabai H."/>
            <person name="Stefka J."/>
            <person name="Hypsa V."/>
        </authorList>
    </citation>
    <scope>NUCLEOTIDE SEQUENCE [LARGE SCALE GENOMIC DNA]</scope>
    <source>
        <strain evidence="7">98ZLc_SE</strain>
        <strain evidence="8">HR10_N</strain>
    </source>
</reference>
<dbReference type="PRINTS" id="PR01405">
    <property type="entry name" value="TETRPHPHTASE"/>
</dbReference>
<evidence type="ECO:0000313" key="10">
    <source>
        <dbReference type="Proteomes" id="UP001372834"/>
    </source>
</evidence>
<dbReference type="Pfam" id="PF00293">
    <property type="entry name" value="NUDIX"/>
    <property type="match status" value="1"/>
</dbReference>
<evidence type="ECO:0000259" key="6">
    <source>
        <dbReference type="PROSITE" id="PS51462"/>
    </source>
</evidence>
<dbReference type="GO" id="GO:0006754">
    <property type="term" value="P:ATP biosynthetic process"/>
    <property type="evidence" value="ECO:0007669"/>
    <property type="project" value="TreeGrafter"/>
</dbReference>
<name>A0AAN8SAR2_POLSC</name>
<dbReference type="PANTHER" id="PTHR21340:SF0">
    <property type="entry name" value="BIS(5'-NUCLEOSYL)-TETRAPHOSPHATASE [ASYMMETRICAL]"/>
    <property type="match status" value="1"/>
</dbReference>
<protein>
    <recommendedName>
        <fullName evidence="2">Bis(5'-nucleosyl)-tetraphosphatase [asymmetrical]</fullName>
    </recommendedName>
    <alternativeName>
        <fullName evidence="5">Diadenosine 5',5'''-P1,P4-tetraphosphate asymmetrical hydrolase</fullName>
    </alternativeName>
</protein>
<dbReference type="InterPro" id="IPR003565">
    <property type="entry name" value="Tetra_PHTase"/>
</dbReference>
<keyword evidence="9" id="KW-1185">Reference proteome</keyword>
<organism evidence="8 10">
    <name type="scientific">Polyplax serrata</name>
    <name type="common">Common mouse louse</name>
    <dbReference type="NCBI Taxonomy" id="468196"/>
    <lineage>
        <taxon>Eukaryota</taxon>
        <taxon>Metazoa</taxon>
        <taxon>Ecdysozoa</taxon>
        <taxon>Arthropoda</taxon>
        <taxon>Hexapoda</taxon>
        <taxon>Insecta</taxon>
        <taxon>Pterygota</taxon>
        <taxon>Neoptera</taxon>
        <taxon>Paraneoptera</taxon>
        <taxon>Psocodea</taxon>
        <taxon>Troctomorpha</taxon>
        <taxon>Phthiraptera</taxon>
        <taxon>Anoplura</taxon>
        <taxon>Polyplacidae</taxon>
        <taxon>Polyplax</taxon>
    </lineage>
</organism>
<dbReference type="GO" id="GO:0000166">
    <property type="term" value="F:nucleotide binding"/>
    <property type="evidence" value="ECO:0007669"/>
    <property type="project" value="UniProtKB-KW"/>
</dbReference>
<evidence type="ECO:0000256" key="2">
    <source>
        <dbReference type="ARBA" id="ARBA00018911"/>
    </source>
</evidence>
<dbReference type="InterPro" id="IPR051325">
    <property type="entry name" value="Nudix_hydrolase_domain"/>
</dbReference>
<comment type="caution">
    <text evidence="8">The sequence shown here is derived from an EMBL/GenBank/DDBJ whole genome shotgun (WGS) entry which is preliminary data.</text>
</comment>
<evidence type="ECO:0000313" key="9">
    <source>
        <dbReference type="Proteomes" id="UP001359485"/>
    </source>
</evidence>
<dbReference type="SUPFAM" id="SSF55811">
    <property type="entry name" value="Nudix"/>
    <property type="match status" value="1"/>
</dbReference>
<evidence type="ECO:0000256" key="4">
    <source>
        <dbReference type="ARBA" id="ARBA00022801"/>
    </source>
</evidence>
<gene>
    <name evidence="8" type="ORF">RUM43_004254</name>
    <name evidence="7" type="ORF">RUM44_011263</name>
</gene>
<dbReference type="InterPro" id="IPR020084">
    <property type="entry name" value="NUDIX_hydrolase_CS"/>
</dbReference>
<dbReference type="Proteomes" id="UP001372834">
    <property type="component" value="Unassembled WGS sequence"/>
</dbReference>
<dbReference type="GO" id="GO:0004081">
    <property type="term" value="F:bis(5'-nucleosyl)-tetraphosphatase (asymmetrical) activity"/>
    <property type="evidence" value="ECO:0007669"/>
    <property type="project" value="TreeGrafter"/>
</dbReference>
<sequence length="141" mass="16232">MGKRAAGFVIFRKITSEFEYLLLQTSYGSHHWTPPKGHVDPGESDFETALRETKEEAGFGKDDLKIVESFKKELKYTVNNSPKTVVYWLAELHKNTPVTLSSEHQDFRWGNLDSSCKLANYADFQMLLKECEDYLAKNYGK</sequence>
<dbReference type="Proteomes" id="UP001359485">
    <property type="component" value="Unassembled WGS sequence"/>
</dbReference>
<dbReference type="GO" id="GO:0006167">
    <property type="term" value="P:AMP biosynthetic process"/>
    <property type="evidence" value="ECO:0007669"/>
    <property type="project" value="TreeGrafter"/>
</dbReference>
<dbReference type="InterPro" id="IPR015797">
    <property type="entry name" value="NUDIX_hydrolase-like_dom_sf"/>
</dbReference>
<dbReference type="PROSITE" id="PS51462">
    <property type="entry name" value="NUDIX"/>
    <property type="match status" value="1"/>
</dbReference>
<dbReference type="EMBL" id="JAWJWF010000046">
    <property type="protein sequence ID" value="KAK6624404.1"/>
    <property type="molecule type" value="Genomic_DNA"/>
</dbReference>
<evidence type="ECO:0000256" key="3">
    <source>
        <dbReference type="ARBA" id="ARBA00022741"/>
    </source>
</evidence>
<dbReference type="CDD" id="cd03428">
    <property type="entry name" value="NUDIX_Ap4A_Nudt2"/>
    <property type="match status" value="1"/>
</dbReference>
<dbReference type="PANTHER" id="PTHR21340">
    <property type="entry name" value="DIADENOSINE 5,5-P1,P4-TETRAPHOSPHATE PYROPHOSPHOHYDROLASE MUTT"/>
    <property type="match status" value="1"/>
</dbReference>
<evidence type="ECO:0000256" key="5">
    <source>
        <dbReference type="ARBA" id="ARBA00032644"/>
    </source>
</evidence>
<evidence type="ECO:0000313" key="7">
    <source>
        <dbReference type="EMBL" id="KAK6624404.1"/>
    </source>
</evidence>
<dbReference type="AlphaFoldDB" id="A0AAN8SAR2"/>
<evidence type="ECO:0000256" key="1">
    <source>
        <dbReference type="ARBA" id="ARBA00005582"/>
    </source>
</evidence>
<keyword evidence="4" id="KW-0378">Hydrolase</keyword>
<dbReference type="Gene3D" id="3.90.79.10">
    <property type="entry name" value="Nucleoside Triphosphate Pyrophosphohydrolase"/>
    <property type="match status" value="1"/>
</dbReference>
<comment type="similarity">
    <text evidence="1">Belongs to the Nudix hydrolase family.</text>
</comment>
<dbReference type="InterPro" id="IPR000086">
    <property type="entry name" value="NUDIX_hydrolase_dom"/>
</dbReference>